<reference evidence="3" key="1">
    <citation type="submission" date="2017-02" db="EMBL/GenBank/DDBJ databases">
        <title>Pseudomonas floridae sp. nov., a novel pathogenic bacterial species isolated from tomato.</title>
        <authorList>
            <person name="Timilsina S."/>
            <person name="Vallad G.E."/>
            <person name="Jones J.B."/>
        </authorList>
    </citation>
    <scope>NUCLEOTIDE SEQUENCE [LARGE SCALE GENOMIC DNA]</scope>
    <source>
        <strain evidence="3">GEV388</strain>
    </source>
</reference>
<dbReference type="Gene3D" id="3.40.50.12780">
    <property type="entry name" value="N-terminal domain of ligase-like"/>
    <property type="match status" value="1"/>
</dbReference>
<dbReference type="SUPFAM" id="SSF56801">
    <property type="entry name" value="Acetyl-CoA synthetase-like"/>
    <property type="match status" value="1"/>
</dbReference>
<dbReference type="OrthoDB" id="9803968at2"/>
<accession>A0A1X0N6S1</accession>
<evidence type="ECO:0000313" key="2">
    <source>
        <dbReference type="EMBL" id="ORC58649.1"/>
    </source>
</evidence>
<dbReference type="RefSeq" id="WP_083183599.1">
    <property type="nucleotide sequence ID" value="NZ_CBCRZR010000004.1"/>
</dbReference>
<dbReference type="Proteomes" id="UP000192815">
    <property type="component" value="Unassembled WGS sequence"/>
</dbReference>
<evidence type="ECO:0000313" key="3">
    <source>
        <dbReference type="Proteomes" id="UP000192815"/>
    </source>
</evidence>
<dbReference type="STRING" id="1958950.BZK31_14135"/>
<sequence>MLHSLPQALLIQAQTRGSQTALRYKQLGIWRTQSWVELARDVDRLAAALQLKGFSAADKLAIISEARAEALLLTLAAQTLGGRVILAEPDADNRRWLASLKPRYAVVQNPEGLVQLHDAAPGVVIILDKRGLHDTHHMHLIDYAALLNQAVTSSVRPVINEADCAFVCREAAGQPPDQLTHGDLLSGARQLVQAHGITERDEALAARVFAASGQARYLLAPWLVAGFCLNFPEALSTRDNDRRELGPTLVLGTRHSYERLELWARERLPLPGTIAHRLYHWAMAADPGVIRRKLGYWLIRRPLLDVLGMSRLSKPLLAGERLTPQSEAFFTALGIVPREVGAATRTAQQTDGAFADYRPPVRLGVSS</sequence>
<name>A0A1X0N6S1_9PSED</name>
<protein>
    <submittedName>
        <fullName evidence="2">Acyl-CoA synthetase</fullName>
    </submittedName>
</protein>
<dbReference type="AlphaFoldDB" id="A0A1X0N6S1"/>
<dbReference type="EMBL" id="MUIO01000053">
    <property type="protein sequence ID" value="ORC58649.1"/>
    <property type="molecule type" value="Genomic_DNA"/>
</dbReference>
<comment type="caution">
    <text evidence="2">The sequence shown here is derived from an EMBL/GenBank/DDBJ whole genome shotgun (WGS) entry which is preliminary data.</text>
</comment>
<gene>
    <name evidence="2" type="ORF">BZK31_14135</name>
</gene>
<proteinExistence type="predicted"/>
<organism evidence="2 3">
    <name type="scientific">Pseudomonas floridensis</name>
    <dbReference type="NCBI Taxonomy" id="1958950"/>
    <lineage>
        <taxon>Bacteria</taxon>
        <taxon>Pseudomonadati</taxon>
        <taxon>Pseudomonadota</taxon>
        <taxon>Gammaproteobacteria</taxon>
        <taxon>Pseudomonadales</taxon>
        <taxon>Pseudomonadaceae</taxon>
        <taxon>Pseudomonas</taxon>
    </lineage>
</organism>
<dbReference type="InterPro" id="IPR042099">
    <property type="entry name" value="ANL_N_sf"/>
</dbReference>
<dbReference type="InterPro" id="IPR000873">
    <property type="entry name" value="AMP-dep_synth/lig_dom"/>
</dbReference>
<evidence type="ECO:0000259" key="1">
    <source>
        <dbReference type="Pfam" id="PF00501"/>
    </source>
</evidence>
<feature type="domain" description="AMP-dependent synthetase/ligase" evidence="1">
    <location>
        <begin position="12"/>
        <end position="106"/>
    </location>
</feature>
<keyword evidence="3" id="KW-1185">Reference proteome</keyword>
<dbReference type="Pfam" id="PF00501">
    <property type="entry name" value="AMP-binding"/>
    <property type="match status" value="1"/>
</dbReference>